<gene>
    <name evidence="3" type="ORF">EDD54_3272</name>
</gene>
<comment type="caution">
    <text evidence="3">The sequence shown here is derived from an EMBL/GenBank/DDBJ whole genome shotgun (WGS) entry which is preliminary data.</text>
</comment>
<keyword evidence="1 3" id="KW-0808">Transferase</keyword>
<evidence type="ECO:0000256" key="1">
    <source>
        <dbReference type="ARBA" id="ARBA00022679"/>
    </source>
</evidence>
<dbReference type="CDD" id="cd03801">
    <property type="entry name" value="GT4_PimA-like"/>
    <property type="match status" value="1"/>
</dbReference>
<protein>
    <submittedName>
        <fullName evidence="3">Glycosyltransferase involved in cell wall biosynthesis</fullName>
    </submittedName>
</protein>
<dbReference type="PANTHER" id="PTHR46401">
    <property type="entry name" value="GLYCOSYLTRANSFERASE WBBK-RELATED"/>
    <property type="match status" value="1"/>
</dbReference>
<evidence type="ECO:0000313" key="4">
    <source>
        <dbReference type="Proteomes" id="UP000294547"/>
    </source>
</evidence>
<dbReference type="GO" id="GO:0009103">
    <property type="term" value="P:lipopolysaccharide biosynthetic process"/>
    <property type="evidence" value="ECO:0007669"/>
    <property type="project" value="TreeGrafter"/>
</dbReference>
<dbReference type="Proteomes" id="UP000294547">
    <property type="component" value="Unassembled WGS sequence"/>
</dbReference>
<feature type="domain" description="Glycosyl transferase family 1" evidence="2">
    <location>
        <begin position="487"/>
        <end position="614"/>
    </location>
</feature>
<feature type="domain" description="Glycosyl transferase family 1" evidence="2">
    <location>
        <begin position="888"/>
        <end position="1011"/>
    </location>
</feature>
<evidence type="ECO:0000259" key="2">
    <source>
        <dbReference type="Pfam" id="PF00534"/>
    </source>
</evidence>
<feature type="domain" description="Glycosyl transferase family 1" evidence="2">
    <location>
        <begin position="165"/>
        <end position="220"/>
    </location>
</feature>
<dbReference type="Pfam" id="PF00534">
    <property type="entry name" value="Glycos_transf_1"/>
    <property type="match status" value="3"/>
</dbReference>
<dbReference type="PANTHER" id="PTHR46401:SF2">
    <property type="entry name" value="GLYCOSYLTRANSFERASE WBBK-RELATED"/>
    <property type="match status" value="1"/>
</dbReference>
<proteinExistence type="predicted"/>
<name>A0A4R6RB80_9HYPH</name>
<accession>A0A4R6RB80</accession>
<reference evidence="3 4" key="1">
    <citation type="submission" date="2019-03" db="EMBL/GenBank/DDBJ databases">
        <title>Genomic Encyclopedia of Type Strains, Phase IV (KMG-IV): sequencing the most valuable type-strain genomes for metagenomic binning, comparative biology and taxonomic classification.</title>
        <authorList>
            <person name="Goeker M."/>
        </authorList>
    </citation>
    <scope>NUCLEOTIDE SEQUENCE [LARGE SCALE GENOMIC DNA]</scope>
    <source>
        <strain evidence="3 4">DSM 102969</strain>
    </source>
</reference>
<evidence type="ECO:0000313" key="3">
    <source>
        <dbReference type="EMBL" id="TDP83312.1"/>
    </source>
</evidence>
<organism evidence="3 4">
    <name type="scientific">Oharaeibacter diazotrophicus</name>
    <dbReference type="NCBI Taxonomy" id="1920512"/>
    <lineage>
        <taxon>Bacteria</taxon>
        <taxon>Pseudomonadati</taxon>
        <taxon>Pseudomonadota</taxon>
        <taxon>Alphaproteobacteria</taxon>
        <taxon>Hyphomicrobiales</taxon>
        <taxon>Pleomorphomonadaceae</taxon>
        <taxon>Oharaeibacter</taxon>
    </lineage>
</organism>
<sequence>MTSESIHVVISDRGWILERLAKEIADRISGVTYDTEPNTSAALNYYVTYGCRKERASPIEVALFTHIEDEANARAKFIRTAKDVDACIAMSEATATILKEIGIESPAVILPGVDLDRFVPKLRVGVVGRTYHTGRKGEALVNAVMDVPGIEWVFTGDGWPEAGHRVDEADLPAFYRTLDYVLVPALNEGGPMCVLEALASGVPVIGSDVGWVPDFPHHAFEKGNADSLRALLVRLLGEKMALRESVLAVTWDRWAGEHDRLFRKLLAERGIGGGTTVAAPAVRPYKSVALVTAGLESTIVGGPSVRVPKTAALMRDRGTRAEALSFPTSKLTGFDLVHAYNIWPPASAARIARRAAALGKPFVFSPILLDLSEAPYWQHEVMRTARKVEAPEDARAIFAEARRLHLVDRPGARAIEEPEPGYLGGLREIGEIADAVVYLSEYERKLYRRLSPSEPAISRLIVNPVDAAHFADGDPDMFREAHGLGDYVLCVARVEHRKNQLMLAIAAREAGLPLVLVGHAGDEAYANHVRRLGGPDLVMVNRLDPGSPMLRSAIAGARVVTLPSWAEGAPLAALEAGAAGARLLLSDRSSEREYFGDHARYCDPSDPDSIRDELVAMWDLSGREGRHDAALAEHVRTTFSWERHVDSTLDLYREVREARGEGRVPTAAARLATVETRPALAAGAPVRIVLDITTMSNNATLRSGIVRVEAALARELPGVADTEIRFVAWRNSAIGFVEVPAVVARGGRVKDFANSGLAQVVKPDASWRGARFVVVGSSWMQNAEYAQSIVGFARAAEAELCVLMHDLTPYLFPAWFADGYSEPFVRNMSTLFSKVDRLLVYSENTREDSIRAALDIDLDLAPTQKIRLADDIGTFATALSASGLAIQEKFGRRPFVLSTGAIHARKNYGLLYDVWSILRDKMGDACPHLVIVGGVSWNGGELARTMRLDRTVNRFIHILTDVDDSALDWLYRNCLMTAYPSLYEGWGLPVGESLAYGKICVASNRSSVPEIAPTVTDLIDPLDRVEWAARIMHYAGSASARAAREAQIRDTYRQTTWADTSRDLVTVLREPTTTRQRNRYTLGELVLLSDGIGAARFLEGGWSQPEAWGTWVVDASPRVRLQLDRRPTSDLVLHMMARVLAPPQFEVAYTVVANGTKVADWRYRNPVTVPAGHTPHVLNIAAIPADLVGDDGVLVLEFVASRIFKVAEVIGGSTDPRNLGLGVVAFAVQAKPHATTGYDLAYQLDVRKAVGLDVPLENAMRHSPVRPALPIGEWVFGGSAAAKVVVANPAMAAATYAFTPVNGTVTFTGGLPFLDPAQETCRLRVLVAPGSAAAADCDVLVHVNGEIVAERRFEAEGVAELHVDVPFALLAARSPATISVFLVDGPAAGDKGTSLLAVRLDPGVSGAPGLPITRDAPHLPDSAHADRVLDGAWYGSEGHRVWSVGDCGRLVYRVDLAEGGSEFLLLRLGAVVDGAEGDEIFVEIDGQALAPLPVPAGAVGGVDLGEVLVPLGGLLPPGRRRVEIGLRRGRRTAPLLLGLSADARELGVMFKGARLDGCMPGESLVGLDDGEPAERARRYQAAYLELLERPRLVVDVSALGDGVEAPGAAAAIATALARRSVQGLRPVLARRDGRGYVAATAGPDAEVIDLRPGDRVLLVLEGGPTEDNLAALSDVLALRCGKGLVVVEPAADGFPWRLDSNLLRDGAWLGAVDGIVPDLSMWPGLPTGGRSVALDVHRVRVLDAEEGGIAEVAVEVAEALAGAVAAAGAELDPDRYGTATYFATSPRLQTQCGRREGGMIRSSERAGYLVFGPYVPVGSGRYDVEIYGEGDAATFSDCVADVSARQGTLTLAAAGLAVLAEGVDAKGGLVARLAVEIEEPVDDLEVRVFVKADSVVDFRCMRIVRRGDLEAPAAVEVEPQEPADLGVDADFEGDLA</sequence>
<dbReference type="Gene3D" id="3.40.50.2000">
    <property type="entry name" value="Glycogen Phosphorylase B"/>
    <property type="match status" value="5"/>
</dbReference>
<dbReference type="EMBL" id="SNXY01000009">
    <property type="protein sequence ID" value="TDP83312.1"/>
    <property type="molecule type" value="Genomic_DNA"/>
</dbReference>
<keyword evidence="4" id="KW-1185">Reference proteome</keyword>
<dbReference type="InterPro" id="IPR001296">
    <property type="entry name" value="Glyco_trans_1"/>
</dbReference>
<dbReference type="GO" id="GO:0016757">
    <property type="term" value="F:glycosyltransferase activity"/>
    <property type="evidence" value="ECO:0007669"/>
    <property type="project" value="InterPro"/>
</dbReference>
<dbReference type="SUPFAM" id="SSF53756">
    <property type="entry name" value="UDP-Glycosyltransferase/glycogen phosphorylase"/>
    <property type="match status" value="3"/>
</dbReference>